<accession>A0A9P9DG29</accession>
<dbReference type="Proteomes" id="UP000717696">
    <property type="component" value="Unassembled WGS sequence"/>
</dbReference>
<dbReference type="EMBL" id="JAGMUU010000031">
    <property type="protein sequence ID" value="KAH7118536.1"/>
    <property type="molecule type" value="Genomic_DNA"/>
</dbReference>
<protein>
    <submittedName>
        <fullName evidence="1">Uncharacterized protein</fullName>
    </submittedName>
</protein>
<proteinExistence type="predicted"/>
<organism evidence="1 2">
    <name type="scientific">Dactylonectria estremocensis</name>
    <dbReference type="NCBI Taxonomy" id="1079267"/>
    <lineage>
        <taxon>Eukaryota</taxon>
        <taxon>Fungi</taxon>
        <taxon>Dikarya</taxon>
        <taxon>Ascomycota</taxon>
        <taxon>Pezizomycotina</taxon>
        <taxon>Sordariomycetes</taxon>
        <taxon>Hypocreomycetidae</taxon>
        <taxon>Hypocreales</taxon>
        <taxon>Nectriaceae</taxon>
        <taxon>Dactylonectria</taxon>
    </lineage>
</organism>
<keyword evidence="2" id="KW-1185">Reference proteome</keyword>
<name>A0A9P9DG29_9HYPO</name>
<evidence type="ECO:0000313" key="2">
    <source>
        <dbReference type="Proteomes" id="UP000717696"/>
    </source>
</evidence>
<sequence length="73" mass="7755">MQLIDPACSCPPDPPQGRLLMSNGMPCAEAAIILAQLRGHPDSTFARAEHGCAEGTDCVVRSTDVIRLMDAMT</sequence>
<gene>
    <name evidence="1" type="ORF">B0J13DRAFT_195832</name>
</gene>
<comment type="caution">
    <text evidence="1">The sequence shown here is derived from an EMBL/GenBank/DDBJ whole genome shotgun (WGS) entry which is preliminary data.</text>
</comment>
<dbReference type="AlphaFoldDB" id="A0A9P9DG29"/>
<evidence type="ECO:0000313" key="1">
    <source>
        <dbReference type="EMBL" id="KAH7118536.1"/>
    </source>
</evidence>
<dbReference type="OrthoDB" id="4505928at2759"/>
<reference evidence="1" key="1">
    <citation type="journal article" date="2021" name="Nat. Commun.">
        <title>Genetic determinants of endophytism in the Arabidopsis root mycobiome.</title>
        <authorList>
            <person name="Mesny F."/>
            <person name="Miyauchi S."/>
            <person name="Thiergart T."/>
            <person name="Pickel B."/>
            <person name="Atanasova L."/>
            <person name="Karlsson M."/>
            <person name="Huettel B."/>
            <person name="Barry K.W."/>
            <person name="Haridas S."/>
            <person name="Chen C."/>
            <person name="Bauer D."/>
            <person name="Andreopoulos W."/>
            <person name="Pangilinan J."/>
            <person name="LaButti K."/>
            <person name="Riley R."/>
            <person name="Lipzen A."/>
            <person name="Clum A."/>
            <person name="Drula E."/>
            <person name="Henrissat B."/>
            <person name="Kohler A."/>
            <person name="Grigoriev I.V."/>
            <person name="Martin F.M."/>
            <person name="Hacquard S."/>
        </authorList>
    </citation>
    <scope>NUCLEOTIDE SEQUENCE</scope>
    <source>
        <strain evidence="1">MPI-CAGE-AT-0021</strain>
    </source>
</reference>